<feature type="non-terminal residue" evidence="1">
    <location>
        <position position="65"/>
    </location>
</feature>
<reference evidence="1 2" key="1">
    <citation type="journal article" date="2023" name="Plants (Basel)">
        <title>Bridging the Gap: Combining Genomics and Transcriptomics Approaches to Understand Stylosanthes scabra, an Orphan Legume from the Brazilian Caatinga.</title>
        <authorList>
            <person name="Ferreira-Neto J.R.C."/>
            <person name="da Silva M.D."/>
            <person name="Binneck E."/>
            <person name="de Melo N.F."/>
            <person name="da Silva R.H."/>
            <person name="de Melo A.L.T.M."/>
            <person name="Pandolfi V."/>
            <person name="Bustamante F.O."/>
            <person name="Brasileiro-Vidal A.C."/>
            <person name="Benko-Iseppon A.M."/>
        </authorList>
    </citation>
    <scope>NUCLEOTIDE SEQUENCE [LARGE SCALE GENOMIC DNA]</scope>
    <source>
        <tissue evidence="1">Leaves</tissue>
    </source>
</reference>
<evidence type="ECO:0000313" key="2">
    <source>
        <dbReference type="Proteomes" id="UP001341840"/>
    </source>
</evidence>
<dbReference type="Proteomes" id="UP001341840">
    <property type="component" value="Unassembled WGS sequence"/>
</dbReference>
<proteinExistence type="predicted"/>
<feature type="non-terminal residue" evidence="1">
    <location>
        <position position="1"/>
    </location>
</feature>
<name>A0ABU6YWR2_9FABA</name>
<accession>A0ABU6YWR2</accession>
<evidence type="ECO:0000313" key="1">
    <source>
        <dbReference type="EMBL" id="MED6214802.1"/>
    </source>
</evidence>
<protein>
    <submittedName>
        <fullName evidence="1">Uncharacterized protein</fullName>
    </submittedName>
</protein>
<keyword evidence="2" id="KW-1185">Reference proteome</keyword>
<comment type="caution">
    <text evidence="1">The sequence shown here is derived from an EMBL/GenBank/DDBJ whole genome shotgun (WGS) entry which is preliminary data.</text>
</comment>
<organism evidence="1 2">
    <name type="scientific">Stylosanthes scabra</name>
    <dbReference type="NCBI Taxonomy" id="79078"/>
    <lineage>
        <taxon>Eukaryota</taxon>
        <taxon>Viridiplantae</taxon>
        <taxon>Streptophyta</taxon>
        <taxon>Embryophyta</taxon>
        <taxon>Tracheophyta</taxon>
        <taxon>Spermatophyta</taxon>
        <taxon>Magnoliopsida</taxon>
        <taxon>eudicotyledons</taxon>
        <taxon>Gunneridae</taxon>
        <taxon>Pentapetalae</taxon>
        <taxon>rosids</taxon>
        <taxon>fabids</taxon>
        <taxon>Fabales</taxon>
        <taxon>Fabaceae</taxon>
        <taxon>Papilionoideae</taxon>
        <taxon>50 kb inversion clade</taxon>
        <taxon>dalbergioids sensu lato</taxon>
        <taxon>Dalbergieae</taxon>
        <taxon>Pterocarpus clade</taxon>
        <taxon>Stylosanthes</taxon>
    </lineage>
</organism>
<gene>
    <name evidence="1" type="ORF">PIB30_106881</name>
</gene>
<dbReference type="EMBL" id="JASCZI010246016">
    <property type="protein sequence ID" value="MED6214802.1"/>
    <property type="molecule type" value="Genomic_DNA"/>
</dbReference>
<sequence length="65" mass="7061">AISSFTNYTGYCSPDTLSSIPIYKYLFIYRSPLQHGLAVPTVIIDGFMDTAPTDGLAVDNNITTV</sequence>